<dbReference type="Gene3D" id="3.60.70.12">
    <property type="entry name" value="L-amino peptidase D-ALA esterase/amidase"/>
    <property type="match status" value="1"/>
</dbReference>
<keyword evidence="2" id="KW-0645">Protease</keyword>
<evidence type="ECO:0000313" key="2">
    <source>
        <dbReference type="EMBL" id="SHG93911.1"/>
    </source>
</evidence>
<accession>A0A1M5NWK2</accession>
<dbReference type="InterPro" id="IPR005321">
    <property type="entry name" value="Peptidase_S58_DmpA"/>
</dbReference>
<comment type="similarity">
    <text evidence="1">Belongs to the peptidase S58 family.</text>
</comment>
<gene>
    <name evidence="2" type="ORF">SAMN02745245_00094</name>
</gene>
<dbReference type="GO" id="GO:0004177">
    <property type="term" value="F:aminopeptidase activity"/>
    <property type="evidence" value="ECO:0007669"/>
    <property type="project" value="UniProtKB-KW"/>
</dbReference>
<dbReference type="OrthoDB" id="9770388at2"/>
<protein>
    <submittedName>
        <fullName evidence="2">D-aminopeptidase</fullName>
    </submittedName>
</protein>
<dbReference type="Pfam" id="PF03576">
    <property type="entry name" value="Peptidase_S58"/>
    <property type="match status" value="1"/>
</dbReference>
<dbReference type="Proteomes" id="UP000184032">
    <property type="component" value="Unassembled WGS sequence"/>
</dbReference>
<keyword evidence="2" id="KW-0031">Aminopeptidase</keyword>
<dbReference type="EMBL" id="FQXI01000001">
    <property type="protein sequence ID" value="SHG93911.1"/>
    <property type="molecule type" value="Genomic_DNA"/>
</dbReference>
<dbReference type="STRING" id="1120995.SAMN02745245_00094"/>
<sequence>MGINSNKYTFGPYKKGEKNKITDVKGVRIGHVTLDDGDINTGVTAVLPHGGDIYNEKVVAAASILNGFGKSVGLIQIDELGSIESPIIMTNTLSVGTALTASIKYMMSKHKDMGANSGATNCIVTECNDGVLNDMRGLHVKEEDVIDAIENASSDFKEGSVGAGRGMISMNLKGGIGSSSRVISFNEKEYTIGTLVLSNTGNIKDFRICGDPIGERMYLARKKNKEEKLELENDDINDREKGSIIIVIATDLPASDRQLKRIANRASIALGRVGSYMGHGSGDIAIAFSTSNKIFANSENSIFNTQVLDDDKIDIVFKATVDSIEESIVSSIYHSETTVGRNGKIIYSLKDNMKNVNLELDI</sequence>
<dbReference type="InterPro" id="IPR016117">
    <property type="entry name" value="ArgJ-like_dom_sf"/>
</dbReference>
<dbReference type="PANTHER" id="PTHR36512:SF3">
    <property type="entry name" value="BLR5678 PROTEIN"/>
    <property type="match status" value="1"/>
</dbReference>
<keyword evidence="3" id="KW-1185">Reference proteome</keyword>
<dbReference type="CDD" id="cd02253">
    <property type="entry name" value="DmpA"/>
    <property type="match status" value="1"/>
</dbReference>
<proteinExistence type="inferred from homology"/>
<organism evidence="2 3">
    <name type="scientific">Anaerosphaera aminiphila DSM 21120</name>
    <dbReference type="NCBI Taxonomy" id="1120995"/>
    <lineage>
        <taxon>Bacteria</taxon>
        <taxon>Bacillati</taxon>
        <taxon>Bacillota</taxon>
        <taxon>Tissierellia</taxon>
        <taxon>Tissierellales</taxon>
        <taxon>Peptoniphilaceae</taxon>
        <taxon>Anaerosphaera</taxon>
    </lineage>
</organism>
<evidence type="ECO:0000313" key="3">
    <source>
        <dbReference type="Proteomes" id="UP000184032"/>
    </source>
</evidence>
<evidence type="ECO:0000256" key="1">
    <source>
        <dbReference type="ARBA" id="ARBA00007068"/>
    </source>
</evidence>
<name>A0A1M5NWK2_9FIRM</name>
<dbReference type="SUPFAM" id="SSF56266">
    <property type="entry name" value="DmpA/ArgJ-like"/>
    <property type="match status" value="1"/>
</dbReference>
<dbReference type="RefSeq" id="WP_073182756.1">
    <property type="nucleotide sequence ID" value="NZ_FQXI01000001.1"/>
</dbReference>
<dbReference type="PANTHER" id="PTHR36512">
    <property type="entry name" value="D-AMINOPEPTIDASE"/>
    <property type="match status" value="1"/>
</dbReference>
<keyword evidence="2" id="KW-0378">Hydrolase</keyword>
<dbReference type="AlphaFoldDB" id="A0A1M5NWK2"/>
<reference evidence="2 3" key="1">
    <citation type="submission" date="2016-11" db="EMBL/GenBank/DDBJ databases">
        <authorList>
            <person name="Jaros S."/>
            <person name="Januszkiewicz K."/>
            <person name="Wedrychowicz H."/>
        </authorList>
    </citation>
    <scope>NUCLEOTIDE SEQUENCE [LARGE SCALE GENOMIC DNA]</scope>
    <source>
        <strain evidence="2 3">DSM 21120</strain>
    </source>
</reference>